<accession>A0AAN9ID33</accession>
<proteinExistence type="predicted"/>
<dbReference type="EMBL" id="JAYWIO010000003">
    <property type="protein sequence ID" value="KAK7276428.1"/>
    <property type="molecule type" value="Genomic_DNA"/>
</dbReference>
<keyword evidence="2" id="KW-1185">Reference proteome</keyword>
<name>A0AAN9ID33_CROPI</name>
<evidence type="ECO:0000313" key="2">
    <source>
        <dbReference type="Proteomes" id="UP001372338"/>
    </source>
</evidence>
<comment type="caution">
    <text evidence="1">The sequence shown here is derived from an EMBL/GenBank/DDBJ whole genome shotgun (WGS) entry which is preliminary data.</text>
</comment>
<reference evidence="1 2" key="1">
    <citation type="submission" date="2024-01" db="EMBL/GenBank/DDBJ databases">
        <title>The genomes of 5 underutilized Papilionoideae crops provide insights into root nodulation and disease resistanc.</title>
        <authorList>
            <person name="Yuan L."/>
        </authorList>
    </citation>
    <scope>NUCLEOTIDE SEQUENCE [LARGE SCALE GENOMIC DNA]</scope>
    <source>
        <strain evidence="1">ZHUSHIDOU_FW_LH</strain>
        <tissue evidence="1">Leaf</tissue>
    </source>
</reference>
<dbReference type="Proteomes" id="UP001372338">
    <property type="component" value="Unassembled WGS sequence"/>
</dbReference>
<protein>
    <submittedName>
        <fullName evidence="1">Uncharacterized protein</fullName>
    </submittedName>
</protein>
<evidence type="ECO:0000313" key="1">
    <source>
        <dbReference type="EMBL" id="KAK7276428.1"/>
    </source>
</evidence>
<organism evidence="1 2">
    <name type="scientific">Crotalaria pallida</name>
    <name type="common">Smooth rattlebox</name>
    <name type="synonym">Crotalaria striata</name>
    <dbReference type="NCBI Taxonomy" id="3830"/>
    <lineage>
        <taxon>Eukaryota</taxon>
        <taxon>Viridiplantae</taxon>
        <taxon>Streptophyta</taxon>
        <taxon>Embryophyta</taxon>
        <taxon>Tracheophyta</taxon>
        <taxon>Spermatophyta</taxon>
        <taxon>Magnoliopsida</taxon>
        <taxon>eudicotyledons</taxon>
        <taxon>Gunneridae</taxon>
        <taxon>Pentapetalae</taxon>
        <taxon>rosids</taxon>
        <taxon>fabids</taxon>
        <taxon>Fabales</taxon>
        <taxon>Fabaceae</taxon>
        <taxon>Papilionoideae</taxon>
        <taxon>50 kb inversion clade</taxon>
        <taxon>genistoids sensu lato</taxon>
        <taxon>core genistoids</taxon>
        <taxon>Crotalarieae</taxon>
        <taxon>Crotalaria</taxon>
    </lineage>
</organism>
<gene>
    <name evidence="1" type="ORF">RIF29_17567</name>
</gene>
<sequence length="106" mass="12277">MISLSSVSYGRPCPLNYKVVVGKFPIFYRCLKGETISLTAKLFLAYQHILEHQQRQFEAVRLCLVNVLYRLSIVGKKAGRLFLTNVLYFITFVAQRKERETSIENT</sequence>
<dbReference type="AlphaFoldDB" id="A0AAN9ID33"/>